<evidence type="ECO:0000256" key="6">
    <source>
        <dbReference type="ARBA" id="ARBA00022970"/>
    </source>
</evidence>
<comment type="subunit">
    <text evidence="10">The complex is composed of two ATP-binding proteins (GltL), two transmembrane proteins (GltJ and GltK) and a solute-binding protein (GltI).</text>
</comment>
<organism evidence="15 16">
    <name type="scientific">Paraburkholderia aspalathi</name>
    <dbReference type="NCBI Taxonomy" id="1324617"/>
    <lineage>
        <taxon>Bacteria</taxon>
        <taxon>Pseudomonadati</taxon>
        <taxon>Pseudomonadota</taxon>
        <taxon>Betaproteobacteria</taxon>
        <taxon>Burkholderiales</taxon>
        <taxon>Burkholderiaceae</taxon>
        <taxon>Paraburkholderia</taxon>
    </lineage>
</organism>
<proteinExistence type="inferred from homology"/>
<dbReference type="InterPro" id="IPR000515">
    <property type="entry name" value="MetI-like"/>
</dbReference>
<dbReference type="GO" id="GO:0043190">
    <property type="term" value="C:ATP-binding cassette (ABC) transporter complex"/>
    <property type="evidence" value="ECO:0007669"/>
    <property type="project" value="InterPro"/>
</dbReference>
<gene>
    <name evidence="14" type="primary">yecS_6</name>
    <name evidence="14" type="ORF">R69658_04480</name>
    <name evidence="15" type="ORF">SAMN05192563_1009173</name>
</gene>
<dbReference type="Gene3D" id="1.10.3720.10">
    <property type="entry name" value="MetI-like"/>
    <property type="match status" value="1"/>
</dbReference>
<evidence type="ECO:0000256" key="7">
    <source>
        <dbReference type="ARBA" id="ARBA00022989"/>
    </source>
</evidence>
<evidence type="ECO:0000256" key="12">
    <source>
        <dbReference type="RuleBase" id="RU363032"/>
    </source>
</evidence>
<evidence type="ECO:0000313" key="17">
    <source>
        <dbReference type="Proteomes" id="UP000674425"/>
    </source>
</evidence>
<evidence type="ECO:0000313" key="16">
    <source>
        <dbReference type="Proteomes" id="UP000198844"/>
    </source>
</evidence>
<reference evidence="14 17" key="2">
    <citation type="submission" date="2021-02" db="EMBL/GenBank/DDBJ databases">
        <authorList>
            <person name="Vanwijnsberghe S."/>
        </authorList>
    </citation>
    <scope>NUCLEOTIDE SEQUENCE [LARGE SCALE GENOMIC DNA]</scope>
    <source>
        <strain evidence="14 17">R-69658</strain>
    </source>
</reference>
<evidence type="ECO:0000313" key="15">
    <source>
        <dbReference type="EMBL" id="SFU09655.1"/>
    </source>
</evidence>
<dbReference type="InterPro" id="IPR043429">
    <property type="entry name" value="ArtM/GltK/GlnP/TcyL/YhdX-like"/>
</dbReference>
<keyword evidence="7 12" id="KW-1133">Transmembrane helix</keyword>
<comment type="function">
    <text evidence="9">Part of the ABC transporter complex GltIJKL involved in glutamate and aspartate uptake. Probably responsible for the translocation of the substrate across the membrane.</text>
</comment>
<evidence type="ECO:0000256" key="1">
    <source>
        <dbReference type="ARBA" id="ARBA00004429"/>
    </source>
</evidence>
<feature type="transmembrane region" description="Helical" evidence="12">
    <location>
        <begin position="59"/>
        <end position="79"/>
    </location>
</feature>
<evidence type="ECO:0000259" key="13">
    <source>
        <dbReference type="PROSITE" id="PS50928"/>
    </source>
</evidence>
<dbReference type="EMBL" id="CAJNAU010000045">
    <property type="protein sequence ID" value="CAE6790311.1"/>
    <property type="molecule type" value="Genomic_DNA"/>
</dbReference>
<dbReference type="AlphaFoldDB" id="A0A1I7DDG7"/>
<dbReference type="OrthoDB" id="7026155at2"/>
<dbReference type="Pfam" id="PF00528">
    <property type="entry name" value="BPD_transp_1"/>
    <property type="match status" value="1"/>
</dbReference>
<dbReference type="NCBIfam" id="TIGR01726">
    <property type="entry name" value="HEQRo_perm_3TM"/>
    <property type="match status" value="1"/>
</dbReference>
<dbReference type="PANTHER" id="PTHR30614:SF0">
    <property type="entry name" value="L-CYSTINE TRANSPORT SYSTEM PERMEASE PROTEIN TCYL"/>
    <property type="match status" value="1"/>
</dbReference>
<dbReference type="PANTHER" id="PTHR30614">
    <property type="entry name" value="MEMBRANE COMPONENT OF AMINO ACID ABC TRANSPORTER"/>
    <property type="match status" value="1"/>
</dbReference>
<evidence type="ECO:0000256" key="10">
    <source>
        <dbReference type="ARBA" id="ARBA00062718"/>
    </source>
</evidence>
<dbReference type="Proteomes" id="UP000674425">
    <property type="component" value="Unassembled WGS sequence"/>
</dbReference>
<accession>A0A1I7DDG7</accession>
<evidence type="ECO:0000256" key="9">
    <source>
        <dbReference type="ARBA" id="ARBA00060298"/>
    </source>
</evidence>
<sequence length="249" mass="27522">MSKGWSWDGFASYLISPYLIGGAFQTIWLTLVAIAGGLVLGSLIAFARLSGKHWLSAPAAFYVWVFRGTPLLVQLIILYTGLPQVGLRFSVIEAALIGLILNEAAYLAEIIRGGIIAVPRGQTSAAKALGLNGVQTMSQIVFPQAMRLIVPSLGNSVNSLLKTTSITSVISMEELLRRTQELIQERFMVLELFVVAALYYLLMTTVWNFFQRKIEAYYGRGYAGHATHRSGWRAWLSARRTLRVAARSH</sequence>
<dbReference type="PROSITE" id="PS50928">
    <property type="entry name" value="ABC_TM1"/>
    <property type="match status" value="1"/>
</dbReference>
<evidence type="ECO:0000256" key="11">
    <source>
        <dbReference type="ARBA" id="ARBA00073645"/>
    </source>
</evidence>
<dbReference type="CDD" id="cd06261">
    <property type="entry name" value="TM_PBP2"/>
    <property type="match status" value="1"/>
</dbReference>
<feature type="domain" description="ABC transmembrane type-1" evidence="13">
    <location>
        <begin position="23"/>
        <end position="211"/>
    </location>
</feature>
<keyword evidence="8 12" id="KW-0472">Membrane</keyword>
<feature type="transmembrane region" description="Helical" evidence="12">
    <location>
        <begin position="27"/>
        <end position="47"/>
    </location>
</feature>
<dbReference type="GO" id="GO:0006865">
    <property type="term" value="P:amino acid transport"/>
    <property type="evidence" value="ECO:0007669"/>
    <property type="project" value="UniProtKB-KW"/>
</dbReference>
<dbReference type="SUPFAM" id="SSF161098">
    <property type="entry name" value="MetI-like"/>
    <property type="match status" value="1"/>
</dbReference>
<name>A0A1I7DDG7_9BURK</name>
<keyword evidence="4" id="KW-1003">Cell membrane</keyword>
<dbReference type="RefSeq" id="WP_093635307.1">
    <property type="nucleotide sequence ID" value="NZ_CAJNAU010000045.1"/>
</dbReference>
<evidence type="ECO:0000256" key="4">
    <source>
        <dbReference type="ARBA" id="ARBA00022475"/>
    </source>
</evidence>
<dbReference type="InterPro" id="IPR035906">
    <property type="entry name" value="MetI-like_sf"/>
</dbReference>
<comment type="similarity">
    <text evidence="2">Belongs to the binding-protein-dependent transport system permease family. HisMQ subfamily.</text>
</comment>
<dbReference type="EMBL" id="FPBH01000009">
    <property type="protein sequence ID" value="SFU09655.1"/>
    <property type="molecule type" value="Genomic_DNA"/>
</dbReference>
<evidence type="ECO:0000256" key="3">
    <source>
        <dbReference type="ARBA" id="ARBA00022448"/>
    </source>
</evidence>
<feature type="transmembrane region" description="Helical" evidence="12">
    <location>
        <begin position="187"/>
        <end position="210"/>
    </location>
</feature>
<keyword evidence="17" id="KW-1185">Reference proteome</keyword>
<reference evidence="15 16" key="1">
    <citation type="submission" date="2016-10" db="EMBL/GenBank/DDBJ databases">
        <authorList>
            <person name="de Groot N.N."/>
        </authorList>
    </citation>
    <scope>NUCLEOTIDE SEQUENCE [LARGE SCALE GENOMIC DNA]</scope>
    <source>
        <strain evidence="15 16">LMG 27731</strain>
    </source>
</reference>
<evidence type="ECO:0000256" key="8">
    <source>
        <dbReference type="ARBA" id="ARBA00023136"/>
    </source>
</evidence>
<dbReference type="FunFam" id="1.10.3720.10:FF:000006">
    <property type="entry name" value="Glutamate/aspartate ABC transporter, permease protein GltK"/>
    <property type="match status" value="1"/>
</dbReference>
<comment type="subcellular location">
    <subcellularLocation>
        <location evidence="1">Cell inner membrane</location>
        <topology evidence="1">Multi-pass membrane protein</topology>
    </subcellularLocation>
    <subcellularLocation>
        <location evidence="12">Cell membrane</location>
        <topology evidence="12">Multi-pass membrane protein</topology>
    </subcellularLocation>
</comment>
<keyword evidence="5 12" id="KW-0812">Transmembrane</keyword>
<keyword evidence="3 12" id="KW-0813">Transport</keyword>
<evidence type="ECO:0000256" key="5">
    <source>
        <dbReference type="ARBA" id="ARBA00022692"/>
    </source>
</evidence>
<evidence type="ECO:0000313" key="14">
    <source>
        <dbReference type="EMBL" id="CAE6790311.1"/>
    </source>
</evidence>
<evidence type="ECO:0000256" key="2">
    <source>
        <dbReference type="ARBA" id="ARBA00010072"/>
    </source>
</evidence>
<keyword evidence="6" id="KW-0029">Amino-acid transport</keyword>
<dbReference type="InterPro" id="IPR010065">
    <property type="entry name" value="AA_ABC_transptr_permease_3TM"/>
</dbReference>
<dbReference type="Proteomes" id="UP000198844">
    <property type="component" value="Unassembled WGS sequence"/>
</dbReference>
<protein>
    <recommendedName>
        <fullName evidence="11">Glutamate/aspartate import permease protein GltK</fullName>
    </recommendedName>
</protein>
<dbReference type="GO" id="GO:0022857">
    <property type="term" value="F:transmembrane transporter activity"/>
    <property type="evidence" value="ECO:0007669"/>
    <property type="project" value="InterPro"/>
</dbReference>